<dbReference type="AlphaFoldDB" id="A0A4Z1CG08"/>
<dbReference type="PANTHER" id="PTHR40763">
    <property type="entry name" value="MEMBRANE PROTEIN-RELATED"/>
    <property type="match status" value="1"/>
</dbReference>
<reference evidence="3 4" key="1">
    <citation type="submission" date="2019-04" db="EMBL/GenBank/DDBJ databases">
        <title>Three New Species of Nocardioides, Nocardioides euryhalodurans sp. nov., Nocardioides seonyuensis sp. nov. and Nocardioides eburneoflavus sp. nov. Isolated from Soil.</title>
        <authorList>
            <person name="Roh S.G."/>
            <person name="Lee C."/>
            <person name="Kim M.-K."/>
            <person name="Kim S.B."/>
        </authorList>
    </citation>
    <scope>NUCLEOTIDE SEQUENCE [LARGE SCALE GENOMIC DNA]</scope>
    <source>
        <strain evidence="3 4">MMS17-SY213</strain>
    </source>
</reference>
<dbReference type="InterPro" id="IPR024425">
    <property type="entry name" value="LiaF-like_C"/>
</dbReference>
<dbReference type="OrthoDB" id="4772576at2"/>
<evidence type="ECO:0000259" key="2">
    <source>
        <dbReference type="Pfam" id="PF09922"/>
    </source>
</evidence>
<dbReference type="Pfam" id="PF09922">
    <property type="entry name" value="LiaF-like_C"/>
    <property type="match status" value="1"/>
</dbReference>
<dbReference type="Pfam" id="PF08044">
    <property type="entry name" value="DUF1707"/>
    <property type="match status" value="1"/>
</dbReference>
<evidence type="ECO:0000313" key="3">
    <source>
        <dbReference type="EMBL" id="TGN64087.1"/>
    </source>
</evidence>
<dbReference type="InterPro" id="IPR012551">
    <property type="entry name" value="DUF1707_SHOCT-like"/>
</dbReference>
<feature type="domain" description="Cell wall-active antibiotics response LiaF-like C-terminal" evidence="2">
    <location>
        <begin position="108"/>
        <end position="175"/>
    </location>
</feature>
<organism evidence="3 4">
    <name type="scientific">Nocardioides eburneiflavus</name>
    <dbReference type="NCBI Taxonomy" id="2518372"/>
    <lineage>
        <taxon>Bacteria</taxon>
        <taxon>Bacillati</taxon>
        <taxon>Actinomycetota</taxon>
        <taxon>Actinomycetes</taxon>
        <taxon>Propionibacteriales</taxon>
        <taxon>Nocardioidaceae</taxon>
        <taxon>Nocardioides</taxon>
    </lineage>
</organism>
<dbReference type="PANTHER" id="PTHR40763:SF4">
    <property type="entry name" value="DUF1707 DOMAIN-CONTAINING PROTEIN"/>
    <property type="match status" value="1"/>
</dbReference>
<evidence type="ECO:0000313" key="4">
    <source>
        <dbReference type="Proteomes" id="UP000297496"/>
    </source>
</evidence>
<dbReference type="RefSeq" id="WP_135838617.1">
    <property type="nucleotide sequence ID" value="NZ_SRRO01000001.1"/>
</dbReference>
<comment type="caution">
    <text evidence="3">The sequence shown here is derived from an EMBL/GenBank/DDBJ whole genome shotgun (WGS) entry which is preliminary data.</text>
</comment>
<gene>
    <name evidence="3" type="ORF">EXE59_09100</name>
</gene>
<dbReference type="EMBL" id="SRRO01000001">
    <property type="protein sequence ID" value="TGN64087.1"/>
    <property type="molecule type" value="Genomic_DNA"/>
</dbReference>
<sequence length="217" mass="23308">MGEIENRPHDPSQMRISDADRQRVADVLRDAAGEGRLDLDELEERLELTFRAKTYGELVPITLDLQATGPVPHPHPGAAPVRHTPSSVPAVGHNSSVAIMSECKRQGVWSVPEHHSAFAMMGGVVIDLRQAQLSAHETLINASAVMGEVKVIVPADMHVVMDGTPIMGEYSQAKDKVAADIGPGSPVVRIRGMALMGSVTVQRQPAPGTPKKYLGTY</sequence>
<accession>A0A4Z1CG08</accession>
<evidence type="ECO:0000259" key="1">
    <source>
        <dbReference type="Pfam" id="PF08044"/>
    </source>
</evidence>
<proteinExistence type="predicted"/>
<protein>
    <submittedName>
        <fullName evidence="3">DUF1707 and DUF2154 domain-containing protein</fullName>
    </submittedName>
</protein>
<feature type="domain" description="DUF1707" evidence="1">
    <location>
        <begin position="14"/>
        <end position="66"/>
    </location>
</feature>
<keyword evidence="4" id="KW-1185">Reference proteome</keyword>
<dbReference type="Proteomes" id="UP000297496">
    <property type="component" value="Unassembled WGS sequence"/>
</dbReference>
<name>A0A4Z1CG08_9ACTN</name>